<dbReference type="FunFam" id="3.40.50.300:FF:000424">
    <property type="entry name" value="Structural maintenance of chromosomes 3"/>
    <property type="match status" value="1"/>
</dbReference>
<sequence>MYIKKVIIEGFKSYKEEVSTEIFSPKVNVVVGANGSGKSNFFHAIRFVLSDLFQNLRAEDRHALLHEGAGHQVVSAFVEIVFDNSDNRIPIDKEEVRLRRTVALKKDEYFLDGRHVSKTEVMNLLESAGFSRSNPYYVVQQGKISSLTLMKDSERLDLLKEIGGTRVYEERRRESLKIMQETGNKRKQIDQVVRYLEERLKELDEEKEELREYQKLDKQRRALEYTILDHELNEARNALSLIEEHRKKASADMAIAENKLAETHQKAKELERESKALSNNMNELEKNKKEKNEDKTKALKEHAKIEMDLRELEEKILAEFRSKEEATRQLASLREEIQKSRDDLNKIKPLHQSKVAEEEEISKKIMEKEKQLSILYQKQGRATQFGDKAHRDKWLQKEIDDLERVLSSNQKQEGLIQGEIKKLKDELFALESHIKEREGELKTLQELEAASMITLA</sequence>
<dbReference type="Pfam" id="PF02463">
    <property type="entry name" value="SMC_N"/>
    <property type="match status" value="1"/>
</dbReference>
<dbReference type="PANTHER" id="PTHR43977">
    <property type="entry name" value="STRUCTURAL MAINTENANCE OF CHROMOSOMES PROTEIN 3"/>
    <property type="match status" value="1"/>
</dbReference>
<evidence type="ECO:0000313" key="6">
    <source>
        <dbReference type="Proteomes" id="UP000623129"/>
    </source>
</evidence>
<comment type="caution">
    <text evidence="5">The sequence shown here is derived from an EMBL/GenBank/DDBJ whole genome shotgun (WGS) entry which is preliminary data.</text>
</comment>
<proteinExistence type="predicted"/>
<dbReference type="Proteomes" id="UP000623129">
    <property type="component" value="Unassembled WGS sequence"/>
</dbReference>
<dbReference type="AlphaFoldDB" id="A0A833VDH3"/>
<dbReference type="SUPFAM" id="SSF52540">
    <property type="entry name" value="P-loop containing nucleoside triphosphate hydrolases"/>
    <property type="match status" value="1"/>
</dbReference>
<gene>
    <name evidence="5" type="ORF">FCM35_KLT21535</name>
</gene>
<keyword evidence="1" id="KW-0131">Cell cycle</keyword>
<evidence type="ECO:0000313" key="5">
    <source>
        <dbReference type="EMBL" id="KAF3334931.1"/>
    </source>
</evidence>
<dbReference type="CDD" id="cd03272">
    <property type="entry name" value="ABC_SMC3_euk"/>
    <property type="match status" value="1"/>
</dbReference>
<dbReference type="InterPro" id="IPR041741">
    <property type="entry name" value="SMC3_ABC_euk"/>
</dbReference>
<dbReference type="InterPro" id="IPR003395">
    <property type="entry name" value="RecF/RecN/SMC_N"/>
</dbReference>
<keyword evidence="2" id="KW-0175">Coiled coil</keyword>
<reference evidence="5" key="1">
    <citation type="submission" date="2020-01" db="EMBL/GenBank/DDBJ databases">
        <title>Genome sequence of Kobresia littledalei, the first chromosome-level genome in the family Cyperaceae.</title>
        <authorList>
            <person name="Qu G."/>
        </authorList>
    </citation>
    <scope>NUCLEOTIDE SEQUENCE</scope>
    <source>
        <strain evidence="5">C.B.Clarke</strain>
        <tissue evidence="5">Leaf</tissue>
    </source>
</reference>
<feature type="region of interest" description="Disordered" evidence="3">
    <location>
        <begin position="273"/>
        <end position="293"/>
    </location>
</feature>
<feature type="domain" description="RecF/RecN/SMC N-terminal" evidence="4">
    <location>
        <begin position="2"/>
        <end position="158"/>
    </location>
</feature>
<evidence type="ECO:0000259" key="4">
    <source>
        <dbReference type="Pfam" id="PF02463"/>
    </source>
</evidence>
<feature type="coiled-coil region" evidence="2">
    <location>
        <begin position="420"/>
        <end position="450"/>
    </location>
</feature>
<evidence type="ECO:0000256" key="2">
    <source>
        <dbReference type="SAM" id="Coils"/>
    </source>
</evidence>
<feature type="compositionally biased region" description="Basic and acidic residues" evidence="3">
    <location>
        <begin position="283"/>
        <end position="293"/>
    </location>
</feature>
<protein>
    <submittedName>
        <fullName evidence="5">Structural maintenance of chromosomes protein 3</fullName>
    </submittedName>
</protein>
<dbReference type="GO" id="GO:0005524">
    <property type="term" value="F:ATP binding"/>
    <property type="evidence" value="ECO:0007669"/>
    <property type="project" value="InterPro"/>
</dbReference>
<name>A0A833VDH3_9POAL</name>
<dbReference type="GO" id="GO:0016887">
    <property type="term" value="F:ATP hydrolysis activity"/>
    <property type="evidence" value="ECO:0007669"/>
    <property type="project" value="InterPro"/>
</dbReference>
<keyword evidence="6" id="KW-1185">Reference proteome</keyword>
<evidence type="ECO:0000256" key="1">
    <source>
        <dbReference type="ARBA" id="ARBA00023306"/>
    </source>
</evidence>
<dbReference type="OrthoDB" id="431497at2759"/>
<dbReference type="Gene3D" id="3.40.50.300">
    <property type="entry name" value="P-loop containing nucleotide triphosphate hydrolases"/>
    <property type="match status" value="1"/>
</dbReference>
<dbReference type="EMBL" id="SWLB01000009">
    <property type="protein sequence ID" value="KAF3334931.1"/>
    <property type="molecule type" value="Genomic_DNA"/>
</dbReference>
<dbReference type="InterPro" id="IPR027417">
    <property type="entry name" value="P-loop_NTPase"/>
</dbReference>
<evidence type="ECO:0000256" key="3">
    <source>
        <dbReference type="SAM" id="MobiDB-lite"/>
    </source>
</evidence>
<organism evidence="5 6">
    <name type="scientific">Carex littledalei</name>
    <dbReference type="NCBI Taxonomy" id="544730"/>
    <lineage>
        <taxon>Eukaryota</taxon>
        <taxon>Viridiplantae</taxon>
        <taxon>Streptophyta</taxon>
        <taxon>Embryophyta</taxon>
        <taxon>Tracheophyta</taxon>
        <taxon>Spermatophyta</taxon>
        <taxon>Magnoliopsida</taxon>
        <taxon>Liliopsida</taxon>
        <taxon>Poales</taxon>
        <taxon>Cyperaceae</taxon>
        <taxon>Cyperoideae</taxon>
        <taxon>Cariceae</taxon>
        <taxon>Carex</taxon>
        <taxon>Carex subgen. Euthyceras</taxon>
    </lineage>
</organism>
<dbReference type="GO" id="GO:0051276">
    <property type="term" value="P:chromosome organization"/>
    <property type="evidence" value="ECO:0007669"/>
    <property type="project" value="UniProtKB-ARBA"/>
</dbReference>
<accession>A0A833VDH3</accession>